<keyword evidence="1" id="KW-1133">Transmembrane helix</keyword>
<evidence type="ECO:0000313" key="2">
    <source>
        <dbReference type="EMBL" id="WRL63633.1"/>
    </source>
</evidence>
<reference evidence="2 3" key="1">
    <citation type="submission" date="2023-12" db="EMBL/GenBank/DDBJ databases">
        <title>Blastococcus brunescens sp. nov., an actonobacterium isolated from sandstone collected in sahara desert.</title>
        <authorList>
            <person name="Gtari M."/>
            <person name="Ghodhbane F."/>
        </authorList>
    </citation>
    <scope>NUCLEOTIDE SEQUENCE [LARGE SCALE GENOMIC DNA]</scope>
    <source>
        <strain evidence="2 3">BMG 8361</strain>
    </source>
</reference>
<evidence type="ECO:0000256" key="1">
    <source>
        <dbReference type="SAM" id="Phobius"/>
    </source>
</evidence>
<dbReference type="RefSeq" id="WP_324274968.1">
    <property type="nucleotide sequence ID" value="NZ_CP141261.1"/>
</dbReference>
<keyword evidence="1" id="KW-0472">Membrane</keyword>
<evidence type="ECO:0000313" key="3">
    <source>
        <dbReference type="Proteomes" id="UP001324287"/>
    </source>
</evidence>
<accession>A0ABZ1B165</accession>
<organism evidence="2 3">
    <name type="scientific">Blastococcus brunescens</name>
    <dbReference type="NCBI Taxonomy" id="1564165"/>
    <lineage>
        <taxon>Bacteria</taxon>
        <taxon>Bacillati</taxon>
        <taxon>Actinomycetota</taxon>
        <taxon>Actinomycetes</taxon>
        <taxon>Geodermatophilales</taxon>
        <taxon>Geodermatophilaceae</taxon>
        <taxon>Blastococcus</taxon>
    </lineage>
</organism>
<proteinExistence type="predicted"/>
<evidence type="ECO:0008006" key="4">
    <source>
        <dbReference type="Google" id="ProtNLM"/>
    </source>
</evidence>
<feature type="transmembrane region" description="Helical" evidence="1">
    <location>
        <begin position="274"/>
        <end position="300"/>
    </location>
</feature>
<protein>
    <recommendedName>
        <fullName evidence="4">ABC transporter permease</fullName>
    </recommendedName>
</protein>
<gene>
    <name evidence="2" type="ORF">U6N30_28850</name>
</gene>
<keyword evidence="1" id="KW-0812">Transmembrane</keyword>
<keyword evidence="3" id="KW-1185">Reference proteome</keyword>
<dbReference type="EMBL" id="CP141261">
    <property type="protein sequence ID" value="WRL63633.1"/>
    <property type="molecule type" value="Genomic_DNA"/>
</dbReference>
<sequence length="352" mass="37044">MSTWLVRWRLALRIARRDALRSRGRTVLVLLMVGLPVLTVVTADTLFRTGEVSAVEALPTTLGAADARIEGVARSPIETDPLSGDPLVYEPDDDVPAWSAAEVLDRLPGGSVIAERTVGRLAYRTGHGYADVEAYADDLRRPIRDGAADVLAGRTPRTDGEVAVSLGVADRGVAVGDTMEVTAEDVALTVVGIVRAGAGGPERFLVVSPEDADLLRRPRTEFFVSVPGELAWPAVRELNEQGLAVVSRPVVEDPPPGEEVASGYSAEGMGSAQLAVLALVVTGVVLEVVLMAGPAFAVGLRRQRRDLALLAAAGAAPPTSAAPCWRPASSSAVAPQRRARCWASGWRGSPSR</sequence>
<name>A0ABZ1B165_9ACTN</name>
<dbReference type="Proteomes" id="UP001324287">
    <property type="component" value="Chromosome"/>
</dbReference>